<organism evidence="2 3">
    <name type="scientific">Ktedonobacter robiniae</name>
    <dbReference type="NCBI Taxonomy" id="2778365"/>
    <lineage>
        <taxon>Bacteria</taxon>
        <taxon>Bacillati</taxon>
        <taxon>Chloroflexota</taxon>
        <taxon>Ktedonobacteria</taxon>
        <taxon>Ktedonobacterales</taxon>
        <taxon>Ktedonobacteraceae</taxon>
        <taxon>Ktedonobacter</taxon>
    </lineage>
</organism>
<evidence type="ECO:0000256" key="1">
    <source>
        <dbReference type="SAM" id="Phobius"/>
    </source>
</evidence>
<keyword evidence="3" id="KW-1185">Reference proteome</keyword>
<feature type="transmembrane region" description="Helical" evidence="1">
    <location>
        <begin position="51"/>
        <end position="70"/>
    </location>
</feature>
<keyword evidence="1" id="KW-0812">Transmembrane</keyword>
<name>A0ABQ3UZP8_9CHLR</name>
<dbReference type="Proteomes" id="UP000654345">
    <property type="component" value="Unassembled WGS sequence"/>
</dbReference>
<dbReference type="RefSeq" id="WP_201374299.1">
    <property type="nucleotide sequence ID" value="NZ_BNJG01000002.1"/>
</dbReference>
<evidence type="ECO:0008006" key="4">
    <source>
        <dbReference type="Google" id="ProtNLM"/>
    </source>
</evidence>
<keyword evidence="1" id="KW-0472">Membrane</keyword>
<keyword evidence="1" id="KW-1133">Transmembrane helix</keyword>
<evidence type="ECO:0000313" key="2">
    <source>
        <dbReference type="EMBL" id="GHO58022.1"/>
    </source>
</evidence>
<accession>A0ABQ3UZP8</accession>
<proteinExistence type="predicted"/>
<dbReference type="EMBL" id="BNJG01000002">
    <property type="protein sequence ID" value="GHO58022.1"/>
    <property type="molecule type" value="Genomic_DNA"/>
</dbReference>
<reference evidence="2 3" key="1">
    <citation type="journal article" date="2021" name="Int. J. Syst. Evol. Microbiol.">
        <title>Reticulibacter mediterranei gen. nov., sp. nov., within the new family Reticulibacteraceae fam. nov., and Ktedonospora formicarum gen. nov., sp. nov., Ktedonobacter robiniae sp. nov., Dictyobacter formicarum sp. nov. and Dictyobacter arantiisoli sp. nov., belonging to the class Ktedonobacteria.</title>
        <authorList>
            <person name="Yabe S."/>
            <person name="Zheng Y."/>
            <person name="Wang C.M."/>
            <person name="Sakai Y."/>
            <person name="Abe K."/>
            <person name="Yokota A."/>
            <person name="Donadio S."/>
            <person name="Cavaletti L."/>
            <person name="Monciardini P."/>
        </authorList>
    </citation>
    <scope>NUCLEOTIDE SEQUENCE [LARGE SCALE GENOMIC DNA]</scope>
    <source>
        <strain evidence="2 3">SOSP1-30</strain>
    </source>
</reference>
<comment type="caution">
    <text evidence="2">The sequence shown here is derived from an EMBL/GenBank/DDBJ whole genome shotgun (WGS) entry which is preliminary data.</text>
</comment>
<sequence>MEIIFVYGLVLLFFLLLLAVVGTLFIAQPLPGTEQAVSSQESGTATEERVGVSGYIAFALLLLFMILAAVQANRQMMHSRV</sequence>
<protein>
    <recommendedName>
        <fullName evidence="4">Protein-export membrane protein SecG</fullName>
    </recommendedName>
</protein>
<evidence type="ECO:0000313" key="3">
    <source>
        <dbReference type="Proteomes" id="UP000654345"/>
    </source>
</evidence>
<gene>
    <name evidence="2" type="ORF">KSB_64970</name>
</gene>